<organism evidence="12 13">
    <name type="scientific">Ethanoligenens harbinense (strain DSM 18485 / JCM 12961 / CGMCC 1.5033 / YUAN-3)</name>
    <dbReference type="NCBI Taxonomy" id="663278"/>
    <lineage>
        <taxon>Bacteria</taxon>
        <taxon>Bacillati</taxon>
        <taxon>Bacillota</taxon>
        <taxon>Clostridia</taxon>
        <taxon>Eubacteriales</taxon>
        <taxon>Oscillospiraceae</taxon>
        <taxon>Ethanoligenens</taxon>
    </lineage>
</organism>
<evidence type="ECO:0000256" key="4">
    <source>
        <dbReference type="ARBA" id="ARBA00022679"/>
    </source>
</evidence>
<feature type="transmembrane region" description="Helical" evidence="9">
    <location>
        <begin position="208"/>
        <end position="227"/>
    </location>
</feature>
<feature type="compositionally biased region" description="Low complexity" evidence="8">
    <location>
        <begin position="284"/>
        <end position="297"/>
    </location>
</feature>
<feature type="transmembrane region" description="Helical" evidence="9">
    <location>
        <begin position="485"/>
        <end position="507"/>
    </location>
</feature>
<feature type="region of interest" description="Disordered" evidence="8">
    <location>
        <begin position="263"/>
        <end position="372"/>
    </location>
</feature>
<dbReference type="eggNOG" id="COG1807">
    <property type="taxonomic scope" value="Bacteria"/>
</dbReference>
<keyword evidence="2" id="KW-1003">Cell membrane</keyword>
<feature type="transmembrane region" description="Helical" evidence="9">
    <location>
        <begin position="428"/>
        <end position="448"/>
    </location>
</feature>
<keyword evidence="6 9" id="KW-1133">Transmembrane helix</keyword>
<evidence type="ECO:0000256" key="1">
    <source>
        <dbReference type="ARBA" id="ARBA00004651"/>
    </source>
</evidence>
<feature type="compositionally biased region" description="Gly residues" evidence="8">
    <location>
        <begin position="358"/>
        <end position="372"/>
    </location>
</feature>
<feature type="compositionally biased region" description="Low complexity" evidence="8">
    <location>
        <begin position="725"/>
        <end position="741"/>
    </location>
</feature>
<dbReference type="PANTHER" id="PTHR33908:SF3">
    <property type="entry name" value="UNDECAPRENYL PHOSPHATE-ALPHA-4-AMINO-4-DEOXY-L-ARABINOSE ARABINOSYL TRANSFERASE"/>
    <property type="match status" value="1"/>
</dbReference>
<dbReference type="RefSeq" id="WP_013484663.1">
    <property type="nucleotide sequence ID" value="NC_014828.1"/>
</dbReference>
<evidence type="ECO:0000256" key="5">
    <source>
        <dbReference type="ARBA" id="ARBA00022692"/>
    </source>
</evidence>
<feature type="transmembrane region" description="Helical" evidence="9">
    <location>
        <begin position="115"/>
        <end position="133"/>
    </location>
</feature>
<feature type="transmembrane region" description="Helical" evidence="9">
    <location>
        <begin position="543"/>
        <end position="563"/>
    </location>
</feature>
<dbReference type="HOGENOM" id="CLU_007261_1_0_9"/>
<feature type="domain" description="Glycosyltransferase RgtA/B/C/D-like" evidence="10">
    <location>
        <begin position="66"/>
        <end position="224"/>
    </location>
</feature>
<dbReference type="EMBL" id="CP002400">
    <property type="protein sequence ID" value="ADU26293.1"/>
    <property type="molecule type" value="Genomic_DNA"/>
</dbReference>
<evidence type="ECO:0000259" key="11">
    <source>
        <dbReference type="Pfam" id="PF24878"/>
    </source>
</evidence>
<feature type="compositionally biased region" description="Gly residues" evidence="8">
    <location>
        <begin position="590"/>
        <end position="621"/>
    </location>
</feature>
<reference evidence="12 13" key="1">
    <citation type="submission" date="2010-12" db="EMBL/GenBank/DDBJ databases">
        <title>Complete sequence of Ethanoligenens harbinense YUAN-3.</title>
        <authorList>
            <person name="Lucas S."/>
            <person name="Copeland A."/>
            <person name="Lapidus A."/>
            <person name="Cheng J.-F."/>
            <person name="Bruce D."/>
            <person name="Goodwin L."/>
            <person name="Pitluck S."/>
            <person name="Chertkov O."/>
            <person name="Misra M."/>
            <person name="Detter J.C."/>
            <person name="Han C."/>
            <person name="Tapia R."/>
            <person name="Land M."/>
            <person name="Hauser L."/>
            <person name="Jeffries C."/>
            <person name="Kyrpides N."/>
            <person name="Ivanova N."/>
            <person name="Mikhailova N."/>
            <person name="Wang A."/>
            <person name="Mouttaki H."/>
            <person name="He Z."/>
            <person name="Zhou J."/>
            <person name="Hemme C.L."/>
            <person name="Woyke T."/>
        </authorList>
    </citation>
    <scope>NUCLEOTIDE SEQUENCE [LARGE SCALE GENOMIC DNA]</scope>
    <source>
        <strain evidence="13">DSM 18485 / JCM 12961 / CGMCC 1.5033 / YUAN-3</strain>
    </source>
</reference>
<gene>
    <name evidence="12" type="ordered locus">Ethha_0724</name>
</gene>
<keyword evidence="7 9" id="KW-0472">Membrane</keyword>
<feature type="transmembrane region" description="Helical" evidence="9">
    <location>
        <begin position="398"/>
        <end position="416"/>
    </location>
</feature>
<dbReference type="GO" id="GO:0016763">
    <property type="term" value="F:pentosyltransferase activity"/>
    <property type="evidence" value="ECO:0007669"/>
    <property type="project" value="TreeGrafter"/>
</dbReference>
<evidence type="ECO:0000256" key="8">
    <source>
        <dbReference type="SAM" id="MobiDB-lite"/>
    </source>
</evidence>
<evidence type="ECO:0000256" key="2">
    <source>
        <dbReference type="ARBA" id="ARBA00022475"/>
    </source>
</evidence>
<feature type="transmembrane region" description="Helical" evidence="9">
    <location>
        <begin position="513"/>
        <end position="531"/>
    </location>
</feature>
<keyword evidence="4 12" id="KW-0808">Transferase</keyword>
<dbReference type="Pfam" id="PF24878">
    <property type="entry name" value="YkcB_C"/>
    <property type="match status" value="1"/>
</dbReference>
<keyword evidence="3" id="KW-0328">Glycosyltransferase</keyword>
<evidence type="ECO:0000256" key="9">
    <source>
        <dbReference type="SAM" id="Phobius"/>
    </source>
</evidence>
<evidence type="ECO:0000313" key="13">
    <source>
        <dbReference type="Proteomes" id="UP000001551"/>
    </source>
</evidence>
<accession>E6U2K2</accession>
<dbReference type="InterPro" id="IPR050297">
    <property type="entry name" value="LipidA_mod_glycosyltrf_83"/>
</dbReference>
<dbReference type="KEGG" id="eha:Ethha_0724"/>
<feature type="transmembrane region" description="Helical" evidence="9">
    <location>
        <begin position="454"/>
        <end position="473"/>
    </location>
</feature>
<evidence type="ECO:0000256" key="6">
    <source>
        <dbReference type="ARBA" id="ARBA00022989"/>
    </source>
</evidence>
<evidence type="ECO:0000313" key="12">
    <source>
        <dbReference type="EMBL" id="ADU26293.1"/>
    </source>
</evidence>
<feature type="region of interest" description="Disordered" evidence="8">
    <location>
        <begin position="723"/>
        <end position="759"/>
    </location>
</feature>
<dbReference type="GO" id="GO:0009103">
    <property type="term" value="P:lipopolysaccharide biosynthetic process"/>
    <property type="evidence" value="ECO:0007669"/>
    <property type="project" value="UniProtKB-ARBA"/>
</dbReference>
<feature type="compositionally biased region" description="Gly residues" evidence="8">
    <location>
        <begin position="305"/>
        <end position="351"/>
    </location>
</feature>
<dbReference type="PANTHER" id="PTHR33908">
    <property type="entry name" value="MANNOSYLTRANSFERASE YKCB-RELATED"/>
    <property type="match status" value="1"/>
</dbReference>
<feature type="transmembrane region" description="Helical" evidence="9">
    <location>
        <begin position="12"/>
        <end position="29"/>
    </location>
</feature>
<sequence>MTIIRKHGDKLALAAILALAAFLSVWGIWNQGYSNEFYAAAVKSMTLSWKNFFFVSLDPGGWVTVDKPPVSLWIQTASAKLFGFHGWSIILPQCLAAVGTVAVIHHVVRRRFGKAAGLISALVLALSPIFIVVSKTNNTDSILIFFMALATWALLTAADKGKLRYLLLSAVLLGIAYNAKTLEAFLILPAMFLAYLLTTNIKWKKRILHLVAAAVVLAVVSLSWSAIVDLTPASERPYVDNSTTNSELELALGYNGIQRITGQTSGNGGAGGDRMQAPQGGTGESSAGGSTAAGNTTPPSTNGGSFSGGSGGGSGNGGGFSGAPGGGSGNGNGAPGGNAGEWGGNFGGGENSGFSRGNFGGESTPGGTFGGGNSMFNGGGSASILRMFNSTIGGQDSWLLPFGFFAILALILRMRKSMGEDADTRRKLLRHTLLWGVSLLIMFGYFSVSSFFHPYYISVMCPVLAALVGIGAVEMWKLYKTKGVVSFLLPVASAVTLAVQIAMLTYYPTYAKVLIPLVLVFVGIPTAVLFVAKAFKKEQIGKLGMAAVSGITLAGLLLTPAVWTISSVVTNSFSSSIPSAGPTASEGNSSRGGFGGTQMGQGGAQMGQGSTGGAGFGGSGKSSGNSESSSSSKLISFLLQNNTGEKWLIAVPSASEAESIILATGKPVMAIGGFSGNDNTLSVSKLQQMVKAGEIKYFMVGGRGGSSSSELTAWVEANGTKVDTSEYSDSTSSSSDAGSFTRMGDSSGTLYDLSAYKNK</sequence>
<dbReference type="InterPro" id="IPR056785">
    <property type="entry name" value="YkcA/B-like_C"/>
</dbReference>
<keyword evidence="13" id="KW-1185">Reference proteome</keyword>
<dbReference type="STRING" id="663278.Ethha_0724"/>
<feature type="transmembrane region" description="Helical" evidence="9">
    <location>
        <begin position="139"/>
        <end position="156"/>
    </location>
</feature>
<protein>
    <submittedName>
        <fullName evidence="12">Glycosyl transferase family 39</fullName>
    </submittedName>
</protein>
<evidence type="ECO:0000259" key="10">
    <source>
        <dbReference type="Pfam" id="PF13231"/>
    </source>
</evidence>
<name>E6U2K2_ETHHY</name>
<comment type="subcellular location">
    <subcellularLocation>
        <location evidence="1">Cell membrane</location>
        <topology evidence="1">Multi-pass membrane protein</topology>
    </subcellularLocation>
</comment>
<proteinExistence type="predicted"/>
<dbReference type="Proteomes" id="UP000001551">
    <property type="component" value="Chromosome"/>
</dbReference>
<evidence type="ECO:0000256" key="3">
    <source>
        <dbReference type="ARBA" id="ARBA00022676"/>
    </source>
</evidence>
<dbReference type="GO" id="GO:0005886">
    <property type="term" value="C:plasma membrane"/>
    <property type="evidence" value="ECO:0007669"/>
    <property type="project" value="UniProtKB-SubCell"/>
</dbReference>
<feature type="domain" description="Putative mannosyltransferase YkcA/B-like C-terminal" evidence="11">
    <location>
        <begin position="634"/>
        <end position="718"/>
    </location>
</feature>
<dbReference type="GO" id="GO:0010041">
    <property type="term" value="P:response to iron(III) ion"/>
    <property type="evidence" value="ECO:0007669"/>
    <property type="project" value="TreeGrafter"/>
</dbReference>
<keyword evidence="5 9" id="KW-0812">Transmembrane</keyword>
<evidence type="ECO:0000256" key="7">
    <source>
        <dbReference type="ARBA" id="ARBA00023136"/>
    </source>
</evidence>
<dbReference type="Pfam" id="PF13231">
    <property type="entry name" value="PMT_2"/>
    <property type="match status" value="1"/>
</dbReference>
<feature type="region of interest" description="Disordered" evidence="8">
    <location>
        <begin position="575"/>
        <end position="628"/>
    </location>
</feature>
<dbReference type="InterPro" id="IPR038731">
    <property type="entry name" value="RgtA/B/C-like"/>
</dbReference>
<dbReference type="AlphaFoldDB" id="E6U2K2"/>